<organism evidence="3 4">
    <name type="scientific">Kitasatospora cineracea</name>
    <dbReference type="NCBI Taxonomy" id="88074"/>
    <lineage>
        <taxon>Bacteria</taxon>
        <taxon>Bacillati</taxon>
        <taxon>Actinomycetota</taxon>
        <taxon>Actinomycetes</taxon>
        <taxon>Kitasatosporales</taxon>
        <taxon>Streptomycetaceae</taxon>
        <taxon>Kitasatospora</taxon>
    </lineage>
</organism>
<dbReference type="Proteomes" id="UP000266906">
    <property type="component" value="Unassembled WGS sequence"/>
</dbReference>
<dbReference type="RefSeq" id="WP_123819554.1">
    <property type="nucleotide sequence ID" value="NZ_JBEYIY010000057.1"/>
</dbReference>
<name>A0A3N4RUL3_9ACTN</name>
<gene>
    <name evidence="3" type="ORF">EDD38_4962</name>
    <name evidence="2" type="ORF">EDD39_4470</name>
</gene>
<evidence type="ECO:0000313" key="2">
    <source>
        <dbReference type="EMBL" id="ROR46210.1"/>
    </source>
</evidence>
<dbReference type="OrthoDB" id="4351042at2"/>
<dbReference type="AlphaFoldDB" id="A0A3N4RUL3"/>
<feature type="region of interest" description="Disordered" evidence="1">
    <location>
        <begin position="67"/>
        <end position="103"/>
    </location>
</feature>
<evidence type="ECO:0000313" key="3">
    <source>
        <dbReference type="EMBL" id="RPE36586.1"/>
    </source>
</evidence>
<reference evidence="4 5" key="1">
    <citation type="submission" date="2018-11" db="EMBL/GenBank/DDBJ databases">
        <title>Sequencing the genomes of 1000 actinobacteria strains.</title>
        <authorList>
            <person name="Klenk H.-P."/>
        </authorList>
    </citation>
    <scope>NUCLEOTIDE SEQUENCE [LARGE SCALE GENOMIC DNA]</scope>
    <source>
        <strain evidence="2 5">DSM 44780</strain>
        <strain evidence="3 4">DSM 44781</strain>
    </source>
</reference>
<accession>A0A8G1ULF1</accession>
<accession>A0A3N4RUL3</accession>
<proteinExistence type="predicted"/>
<feature type="compositionally biased region" description="Basic and acidic residues" evidence="1">
    <location>
        <begin position="67"/>
        <end position="76"/>
    </location>
</feature>
<comment type="caution">
    <text evidence="3">The sequence shown here is derived from an EMBL/GenBank/DDBJ whole genome shotgun (WGS) entry which is preliminary data.</text>
</comment>
<dbReference type="EMBL" id="RJVJ01000001">
    <property type="protein sequence ID" value="ROR46210.1"/>
    <property type="molecule type" value="Genomic_DNA"/>
</dbReference>
<evidence type="ECO:0000313" key="4">
    <source>
        <dbReference type="Proteomes" id="UP000266906"/>
    </source>
</evidence>
<evidence type="ECO:0000256" key="1">
    <source>
        <dbReference type="SAM" id="MobiDB-lite"/>
    </source>
</evidence>
<sequence length="103" mass="10987">MTEPAHTSPLPVVRLQWGLVQPLLAVLSEARVPLRPGDLEQLQHAATIGPEFAHALARWIRDAHTAAEAPVRRPADVRALAPRPERPALGGPGPAAVADRHAS</sequence>
<keyword evidence="4" id="KW-1185">Reference proteome</keyword>
<evidence type="ECO:0000313" key="5">
    <source>
        <dbReference type="Proteomes" id="UP000267408"/>
    </source>
</evidence>
<protein>
    <submittedName>
        <fullName evidence="3">Uncharacterized protein</fullName>
    </submittedName>
</protein>
<dbReference type="Proteomes" id="UP000267408">
    <property type="component" value="Unassembled WGS sequence"/>
</dbReference>
<dbReference type="EMBL" id="RKQG01000001">
    <property type="protein sequence ID" value="RPE36586.1"/>
    <property type="molecule type" value="Genomic_DNA"/>
</dbReference>